<keyword evidence="4" id="KW-1185">Reference proteome</keyword>
<gene>
    <name evidence="3" type="ORF">HMPREF1541_02562</name>
</gene>
<feature type="compositionally biased region" description="Low complexity" evidence="1">
    <location>
        <begin position="148"/>
        <end position="181"/>
    </location>
</feature>
<evidence type="ECO:0000256" key="1">
    <source>
        <dbReference type="SAM" id="MobiDB-lite"/>
    </source>
</evidence>
<dbReference type="PANTHER" id="PTHR34883:SF17">
    <property type="entry name" value="CUPREDOXIN"/>
    <property type="match status" value="1"/>
</dbReference>
<dbReference type="VEuPathDB" id="FungiDB:HMPREF1541_02562"/>
<name>W2S5V7_CYPE1</name>
<organism evidence="3 4">
    <name type="scientific">Cyphellophora europaea (strain CBS 101466)</name>
    <name type="common">Phialophora europaea</name>
    <dbReference type="NCBI Taxonomy" id="1220924"/>
    <lineage>
        <taxon>Eukaryota</taxon>
        <taxon>Fungi</taxon>
        <taxon>Dikarya</taxon>
        <taxon>Ascomycota</taxon>
        <taxon>Pezizomycotina</taxon>
        <taxon>Eurotiomycetes</taxon>
        <taxon>Chaetothyriomycetidae</taxon>
        <taxon>Chaetothyriales</taxon>
        <taxon>Cyphellophoraceae</taxon>
        <taxon>Cyphellophora</taxon>
    </lineage>
</organism>
<feature type="region of interest" description="Disordered" evidence="1">
    <location>
        <begin position="123"/>
        <end position="181"/>
    </location>
</feature>
<proteinExistence type="predicted"/>
<dbReference type="CDD" id="cd00920">
    <property type="entry name" value="Cupredoxin"/>
    <property type="match status" value="1"/>
</dbReference>
<keyword evidence="2" id="KW-0732">Signal</keyword>
<evidence type="ECO:0000313" key="3">
    <source>
        <dbReference type="EMBL" id="ETN43403.1"/>
    </source>
</evidence>
<dbReference type="Gene3D" id="2.60.40.420">
    <property type="entry name" value="Cupredoxins - blue copper proteins"/>
    <property type="match status" value="1"/>
</dbReference>
<dbReference type="HOGENOM" id="CLU_053381_4_0_1"/>
<dbReference type="AlphaFoldDB" id="W2S5V7"/>
<protein>
    <recommendedName>
        <fullName evidence="5">Phytocyanin domain-containing protein</fullName>
    </recommendedName>
</protein>
<dbReference type="eggNOG" id="ENOG502S40X">
    <property type="taxonomic scope" value="Eukaryota"/>
</dbReference>
<dbReference type="InterPro" id="IPR008972">
    <property type="entry name" value="Cupredoxin"/>
</dbReference>
<evidence type="ECO:0000256" key="2">
    <source>
        <dbReference type="SAM" id="SignalP"/>
    </source>
</evidence>
<dbReference type="GeneID" id="19969901"/>
<accession>W2S5V7</accession>
<dbReference type="SUPFAM" id="SSF49503">
    <property type="entry name" value="Cupredoxins"/>
    <property type="match status" value="1"/>
</dbReference>
<dbReference type="RefSeq" id="XP_008715139.1">
    <property type="nucleotide sequence ID" value="XM_008716917.1"/>
</dbReference>
<reference evidence="3 4" key="1">
    <citation type="submission" date="2013-03" db="EMBL/GenBank/DDBJ databases">
        <title>The Genome Sequence of Phialophora europaea CBS 101466.</title>
        <authorList>
            <consortium name="The Broad Institute Genomics Platform"/>
            <person name="Cuomo C."/>
            <person name="de Hoog S."/>
            <person name="Gorbushina A."/>
            <person name="Walker B."/>
            <person name="Young S.K."/>
            <person name="Zeng Q."/>
            <person name="Gargeya S."/>
            <person name="Fitzgerald M."/>
            <person name="Haas B."/>
            <person name="Abouelleil A."/>
            <person name="Allen A.W."/>
            <person name="Alvarado L."/>
            <person name="Arachchi H.M."/>
            <person name="Berlin A.M."/>
            <person name="Chapman S.B."/>
            <person name="Gainer-Dewar J."/>
            <person name="Goldberg J."/>
            <person name="Griggs A."/>
            <person name="Gujja S."/>
            <person name="Hansen M."/>
            <person name="Howarth C."/>
            <person name="Imamovic A."/>
            <person name="Ireland A."/>
            <person name="Larimer J."/>
            <person name="McCowan C."/>
            <person name="Murphy C."/>
            <person name="Pearson M."/>
            <person name="Poon T.W."/>
            <person name="Priest M."/>
            <person name="Roberts A."/>
            <person name="Saif S."/>
            <person name="Shea T."/>
            <person name="Sisk P."/>
            <person name="Sykes S."/>
            <person name="Wortman J."/>
            <person name="Nusbaum C."/>
            <person name="Birren B."/>
        </authorList>
    </citation>
    <scope>NUCLEOTIDE SEQUENCE [LARGE SCALE GENOMIC DNA]</scope>
    <source>
        <strain evidence="3 4">CBS 101466</strain>
    </source>
</reference>
<dbReference type="Proteomes" id="UP000030752">
    <property type="component" value="Unassembled WGS sequence"/>
</dbReference>
<evidence type="ECO:0000313" key="4">
    <source>
        <dbReference type="Proteomes" id="UP000030752"/>
    </source>
</evidence>
<dbReference type="InParanoid" id="W2S5V7"/>
<sequence>MQYALAASTLLFATTVLSATHEVQVGPGLTFNPDSISDVAEGDVIAVTFGAGHDIAQSTFADPCQAMEGGIYSGSSPSDGDVFSFEVNSTDPMWFFCSVGRHCQGGMALAINPTEQNTIDAYKSAAADTTSSSPSDDTVVGGTFGALESSANSSDSSSATSSGSSSSTATGAEASSTGDSGAAGVRTGMGLLAGAVAAAAAFAL</sequence>
<feature type="signal peptide" evidence="2">
    <location>
        <begin position="1"/>
        <end position="18"/>
    </location>
</feature>
<evidence type="ECO:0008006" key="5">
    <source>
        <dbReference type="Google" id="ProtNLM"/>
    </source>
</evidence>
<feature type="chain" id="PRO_5004824933" description="Phytocyanin domain-containing protein" evidence="2">
    <location>
        <begin position="19"/>
        <end position="204"/>
    </location>
</feature>
<dbReference type="InterPro" id="IPR052953">
    <property type="entry name" value="Ser-rich/MCO-related"/>
</dbReference>
<dbReference type="EMBL" id="KB822718">
    <property type="protein sequence ID" value="ETN43403.1"/>
    <property type="molecule type" value="Genomic_DNA"/>
</dbReference>
<feature type="compositionally biased region" description="Low complexity" evidence="1">
    <location>
        <begin position="124"/>
        <end position="138"/>
    </location>
</feature>
<dbReference type="PANTHER" id="PTHR34883">
    <property type="entry name" value="SERINE-RICH PROTEIN, PUTATIVE-RELATED-RELATED"/>
    <property type="match status" value="1"/>
</dbReference>
<dbReference type="OrthoDB" id="2331100at2759"/>
<dbReference type="STRING" id="1220924.W2S5V7"/>